<proteinExistence type="predicted"/>
<gene>
    <name evidence="2" type="ORF">J5227_02665</name>
</gene>
<reference evidence="2" key="1">
    <citation type="submission" date="2021-03" db="EMBL/GenBank/DDBJ databases">
        <title>Isolation of Bacillus subtilis from fermented food sample.</title>
        <authorList>
            <person name="Lakshmanan V."/>
            <person name="Athira K."/>
            <person name="Rajagopal K."/>
        </authorList>
    </citation>
    <scope>NUCLEOTIDE SEQUENCE</scope>
    <source>
        <strain evidence="2">S1</strain>
    </source>
</reference>
<dbReference type="Proteomes" id="UP000665181">
    <property type="component" value="Unassembled WGS sequence"/>
</dbReference>
<dbReference type="AlphaFoldDB" id="A0A8I1WAH6"/>
<dbReference type="RefSeq" id="WP_017696631.1">
    <property type="nucleotide sequence ID" value="NZ_CAJNPP010000006.1"/>
</dbReference>
<evidence type="ECO:0000313" key="2">
    <source>
        <dbReference type="EMBL" id="MBO3793235.1"/>
    </source>
</evidence>
<accession>A0A8I1WAH6</accession>
<evidence type="ECO:0000313" key="3">
    <source>
        <dbReference type="Proteomes" id="UP000665181"/>
    </source>
</evidence>
<protein>
    <submittedName>
        <fullName evidence="2">Uncharacterized protein</fullName>
    </submittedName>
</protein>
<organism evidence="2 3">
    <name type="scientific">Bacillus subtilis</name>
    <dbReference type="NCBI Taxonomy" id="1423"/>
    <lineage>
        <taxon>Bacteria</taxon>
        <taxon>Bacillati</taxon>
        <taxon>Bacillota</taxon>
        <taxon>Bacilli</taxon>
        <taxon>Bacillales</taxon>
        <taxon>Bacillaceae</taxon>
        <taxon>Bacillus</taxon>
    </lineage>
</organism>
<sequence length="167" mass="18941">MARRNVRVRDSNRIPEVIRNLGSVGKVKVGILDSERQMIAAVHEFGCRIAVTDRMRNYLAAKGLYLKKETQYINIPERSFIRAGWDENEEEIVQKVEDLVNRALENGDSMNDIMETVGLLAKGRLQVYARDLRNPANHPFTTEKKGSSNPLVDTGEMIGSMDYEVES</sequence>
<evidence type="ECO:0000256" key="1">
    <source>
        <dbReference type="SAM" id="MobiDB-lite"/>
    </source>
</evidence>
<comment type="caution">
    <text evidence="2">The sequence shown here is derived from an EMBL/GenBank/DDBJ whole genome shotgun (WGS) entry which is preliminary data.</text>
</comment>
<feature type="region of interest" description="Disordered" evidence="1">
    <location>
        <begin position="136"/>
        <end position="167"/>
    </location>
</feature>
<name>A0A8I1WAH6_BACIU</name>
<dbReference type="EMBL" id="JAGFPW010000001">
    <property type="protein sequence ID" value="MBO3793235.1"/>
    <property type="molecule type" value="Genomic_DNA"/>
</dbReference>